<dbReference type="PROSITE" id="PS00032">
    <property type="entry name" value="ANTENNAPEDIA"/>
    <property type="match status" value="1"/>
</dbReference>
<dbReference type="InterPro" id="IPR001356">
    <property type="entry name" value="HD"/>
</dbReference>
<dbReference type="InterPro" id="IPR017995">
    <property type="entry name" value="Homeobox_antennapedia"/>
</dbReference>
<feature type="compositionally biased region" description="Low complexity" evidence="9">
    <location>
        <begin position="133"/>
        <end position="157"/>
    </location>
</feature>
<evidence type="ECO:0000256" key="5">
    <source>
        <dbReference type="ARBA" id="ARBA00023242"/>
    </source>
</evidence>
<comment type="caution">
    <text evidence="11">The sequence shown here is derived from an EMBL/GenBank/DDBJ whole genome shotgun (WGS) entry which is preliminary data.</text>
</comment>
<accession>A0A9D4NUS1</accession>
<gene>
    <name evidence="11" type="ORF">HUG17_2704</name>
</gene>
<dbReference type="InterPro" id="IPR020479">
    <property type="entry name" value="HD_metazoa"/>
</dbReference>
<proteinExistence type="inferred from homology"/>
<dbReference type="SMART" id="SM00389">
    <property type="entry name" value="HOX"/>
    <property type="match status" value="1"/>
</dbReference>
<dbReference type="GO" id="GO:0000978">
    <property type="term" value="F:RNA polymerase II cis-regulatory region sequence-specific DNA binding"/>
    <property type="evidence" value="ECO:0007669"/>
    <property type="project" value="TreeGrafter"/>
</dbReference>
<reference evidence="11" key="1">
    <citation type="submission" date="2020-06" db="EMBL/GenBank/DDBJ databases">
        <authorList>
            <person name="Ji K."/>
            <person name="Li J."/>
        </authorList>
    </citation>
    <scope>NUCLEOTIDE SEQUENCE</scope>
    <source>
        <strain evidence="11">JKM2019</strain>
        <tissue evidence="11">Whole body</tissue>
    </source>
</reference>
<comment type="subcellular location">
    <subcellularLocation>
        <location evidence="1 6 7">Nucleus</location>
    </subcellularLocation>
</comment>
<dbReference type="CDD" id="cd00086">
    <property type="entry name" value="homeodomain"/>
    <property type="match status" value="1"/>
</dbReference>
<dbReference type="GO" id="GO:0005654">
    <property type="term" value="C:nucleoplasm"/>
    <property type="evidence" value="ECO:0007669"/>
    <property type="project" value="TreeGrafter"/>
</dbReference>
<evidence type="ECO:0000256" key="4">
    <source>
        <dbReference type="ARBA" id="ARBA00023155"/>
    </source>
</evidence>
<dbReference type="PROSITE" id="PS50071">
    <property type="entry name" value="HOMEOBOX_2"/>
    <property type="match status" value="1"/>
</dbReference>
<feature type="region of interest" description="Disordered" evidence="9">
    <location>
        <begin position="91"/>
        <end position="472"/>
    </location>
</feature>
<feature type="compositionally biased region" description="Polar residues" evidence="9">
    <location>
        <begin position="584"/>
        <end position="597"/>
    </location>
</feature>
<sequence length="607" mass="62988">MVMSSSFMMNSTPAAYPTAAIVDHKPFVSSMNLMDPLSLDYGTGGLSTTTGSSVIGVNNSNNGNGGLIGTGVNGIVVGTQNGSVVTQNSHLNHLTNSNHPHHHHHSTHPNHHSSYSLSDYYGSHHSHHHHTTHQSTAASNSIQSALAAAAAAAAQSQMPPMGLGQHHHLGGGGGGGGVTSSVVGGGGAGGGPIISSPHTHPMNHQMNSHHHYGYHLNYSPIDQNPVQITHHPHASHHNAGHPHTPHPQHHTTQHPSQQHQQQNHHLISSHHHPYGAHSMSSSLGQSMANSLSTLGVNNNNNSNGNGHQYFSPCSMGNSGGGGGGDVSPLGPLSMSTTGPHPSLSLQNSTSTPTASSSNNPSSTTPNNNNQISPISHQHSPLGGTNSNLNSSGDPGSCGGGGHLSSRVSSPSLIGQHSPQSPGSRCNNQSMGLLIDPPSPMIDDCALSTASGSDSGTGGGGGSSSGGGGGHPVIYPWMKKVHVAPGKGGIQNGGNNFTGAEPKRQRTAYTRHQILELEKEFHFNRYLTRRRRIEIAHSLCLSERQIKIWFQNRRGPLSLANIGPPSTITTTTTTTPPPPSSSSSMSLNDIKTESTNNGPPGLYGITEL</sequence>
<dbReference type="Proteomes" id="UP000828236">
    <property type="component" value="Unassembled WGS sequence"/>
</dbReference>
<organism evidence="11">
    <name type="scientific">Dermatophagoides farinae</name>
    <name type="common">American house dust mite</name>
    <dbReference type="NCBI Taxonomy" id="6954"/>
    <lineage>
        <taxon>Eukaryota</taxon>
        <taxon>Metazoa</taxon>
        <taxon>Ecdysozoa</taxon>
        <taxon>Arthropoda</taxon>
        <taxon>Chelicerata</taxon>
        <taxon>Arachnida</taxon>
        <taxon>Acari</taxon>
        <taxon>Acariformes</taxon>
        <taxon>Sarcoptiformes</taxon>
        <taxon>Astigmata</taxon>
        <taxon>Psoroptidia</taxon>
        <taxon>Analgoidea</taxon>
        <taxon>Pyroglyphidae</taxon>
        <taxon>Dermatophagoidinae</taxon>
        <taxon>Dermatophagoides</taxon>
    </lineage>
</organism>
<evidence type="ECO:0000256" key="2">
    <source>
        <dbReference type="ARBA" id="ARBA00022473"/>
    </source>
</evidence>
<evidence type="ECO:0000256" key="8">
    <source>
        <dbReference type="RuleBase" id="RU004442"/>
    </source>
</evidence>
<reference evidence="11" key="2">
    <citation type="journal article" date="2021" name="World Allergy Organ. J.">
        <title>Chromosome-level assembly of Dermatophagoides farinae genome and transcriptome reveals two novel allergens Der f 37 and Der f 39.</title>
        <authorList>
            <person name="Chen J."/>
            <person name="Cai Z."/>
            <person name="Fan D."/>
            <person name="Hu J."/>
            <person name="Hou Y."/>
            <person name="He Y."/>
            <person name="Zhang Z."/>
            <person name="Zhao Z."/>
            <person name="Gao P."/>
            <person name="Hu W."/>
            <person name="Sun J."/>
            <person name="Li J."/>
            <person name="Ji K."/>
        </authorList>
    </citation>
    <scope>NUCLEOTIDE SEQUENCE</scope>
    <source>
        <strain evidence="11">JKM2019</strain>
    </source>
</reference>
<feature type="DNA-binding region" description="Homeobox" evidence="6">
    <location>
        <begin position="501"/>
        <end position="554"/>
    </location>
</feature>
<feature type="compositionally biased region" description="Low complexity" evidence="9">
    <location>
        <begin position="253"/>
        <end position="266"/>
    </location>
</feature>
<keyword evidence="3 6" id="KW-0238">DNA-binding</keyword>
<dbReference type="GO" id="GO:0000981">
    <property type="term" value="F:DNA-binding transcription factor activity, RNA polymerase II-specific"/>
    <property type="evidence" value="ECO:0007669"/>
    <property type="project" value="TreeGrafter"/>
</dbReference>
<evidence type="ECO:0000256" key="6">
    <source>
        <dbReference type="PROSITE-ProRule" id="PRU00108"/>
    </source>
</evidence>
<evidence type="ECO:0000256" key="1">
    <source>
        <dbReference type="ARBA" id="ARBA00004123"/>
    </source>
</evidence>
<evidence type="ECO:0000313" key="11">
    <source>
        <dbReference type="EMBL" id="KAH7638671.1"/>
    </source>
</evidence>
<name>A0A9D4NUS1_DERFA</name>
<keyword evidence="2" id="KW-0217">Developmental protein</keyword>
<evidence type="ECO:0000256" key="7">
    <source>
        <dbReference type="RuleBase" id="RU000682"/>
    </source>
</evidence>
<evidence type="ECO:0000256" key="9">
    <source>
        <dbReference type="SAM" id="MobiDB-lite"/>
    </source>
</evidence>
<feature type="compositionally biased region" description="Low complexity" evidence="9">
    <location>
        <begin position="289"/>
        <end position="316"/>
    </location>
</feature>
<keyword evidence="5 6" id="KW-0539">Nucleus</keyword>
<dbReference type="InterPro" id="IPR009057">
    <property type="entry name" value="Homeodomain-like_sf"/>
</dbReference>
<dbReference type="InterPro" id="IPR050609">
    <property type="entry name" value="Antp_homeobox_Deformed_sf"/>
</dbReference>
<dbReference type="GO" id="GO:0045944">
    <property type="term" value="P:positive regulation of transcription by RNA polymerase II"/>
    <property type="evidence" value="ECO:0007669"/>
    <property type="project" value="TreeGrafter"/>
</dbReference>
<evidence type="ECO:0000259" key="10">
    <source>
        <dbReference type="PROSITE" id="PS50071"/>
    </source>
</evidence>
<dbReference type="AlphaFoldDB" id="A0A9D4NUS1"/>
<dbReference type="PRINTS" id="PR00024">
    <property type="entry name" value="HOMEOBOX"/>
</dbReference>
<comment type="similarity">
    <text evidence="8">Belongs to the Antp homeobox family.</text>
</comment>
<dbReference type="GO" id="GO:0009952">
    <property type="term" value="P:anterior/posterior pattern specification"/>
    <property type="evidence" value="ECO:0007669"/>
    <property type="project" value="TreeGrafter"/>
</dbReference>
<feature type="compositionally biased region" description="Basic residues" evidence="9">
    <location>
        <begin position="99"/>
        <end position="111"/>
    </location>
</feature>
<feature type="compositionally biased region" description="Polar residues" evidence="9">
    <location>
        <begin position="370"/>
        <end position="389"/>
    </location>
</feature>
<feature type="compositionally biased region" description="Low complexity" evidence="9">
    <location>
        <begin position="347"/>
        <end position="369"/>
    </location>
</feature>
<feature type="compositionally biased region" description="Low complexity" evidence="9">
    <location>
        <begin position="563"/>
        <end position="573"/>
    </location>
</feature>
<feature type="compositionally biased region" description="Polar residues" evidence="9">
    <location>
        <begin position="406"/>
        <end position="430"/>
    </location>
</feature>
<feature type="region of interest" description="Disordered" evidence="9">
    <location>
        <begin position="560"/>
        <end position="607"/>
    </location>
</feature>
<keyword evidence="4 6" id="KW-0371">Homeobox</keyword>
<dbReference type="SUPFAM" id="SSF46689">
    <property type="entry name" value="Homeodomain-like"/>
    <property type="match status" value="1"/>
</dbReference>
<dbReference type="Pfam" id="PF00046">
    <property type="entry name" value="Homeodomain"/>
    <property type="match status" value="1"/>
</dbReference>
<protein>
    <recommendedName>
        <fullName evidence="10">Homeobox domain-containing protein</fullName>
    </recommendedName>
</protein>
<dbReference type="PRINTS" id="PR00025">
    <property type="entry name" value="ANTENNAPEDIA"/>
</dbReference>
<feature type="compositionally biased region" description="Polar residues" evidence="9">
    <location>
        <begin position="334"/>
        <end position="346"/>
    </location>
</feature>
<dbReference type="InterPro" id="IPR001827">
    <property type="entry name" value="Homeobox_Antennapedia_CS"/>
</dbReference>
<feature type="compositionally biased region" description="Basic residues" evidence="9">
    <location>
        <begin position="230"/>
        <end position="252"/>
    </location>
</feature>
<feature type="compositionally biased region" description="Polar residues" evidence="9">
    <location>
        <begin position="278"/>
        <end position="288"/>
    </location>
</feature>
<feature type="compositionally biased region" description="Gly residues" evidence="9">
    <location>
        <begin position="170"/>
        <end position="192"/>
    </location>
</feature>
<feature type="compositionally biased region" description="Polar residues" evidence="9">
    <location>
        <begin position="196"/>
        <end position="206"/>
    </location>
</feature>
<evidence type="ECO:0000256" key="3">
    <source>
        <dbReference type="ARBA" id="ARBA00023125"/>
    </source>
</evidence>
<feature type="domain" description="Homeobox" evidence="10">
    <location>
        <begin position="499"/>
        <end position="553"/>
    </location>
</feature>
<dbReference type="PANTHER" id="PTHR45771">
    <property type="entry name" value="HOMEOTIC PROTEIN DEFORMED"/>
    <property type="match status" value="1"/>
</dbReference>
<dbReference type="PANTHER" id="PTHR45771:SF6">
    <property type="entry name" value="HOMEOTIC PROTEIN SEX COMBS REDUCED"/>
    <property type="match status" value="1"/>
</dbReference>
<feature type="compositionally biased region" description="Gly residues" evidence="9">
    <location>
        <begin position="454"/>
        <end position="470"/>
    </location>
</feature>
<dbReference type="EMBL" id="SDOV01000007">
    <property type="protein sequence ID" value="KAH7638671.1"/>
    <property type="molecule type" value="Genomic_DNA"/>
</dbReference>
<dbReference type="Gene3D" id="1.10.10.60">
    <property type="entry name" value="Homeodomain-like"/>
    <property type="match status" value="1"/>
</dbReference>
<feature type="compositionally biased region" description="Low complexity" evidence="9">
    <location>
        <begin position="112"/>
        <end position="123"/>
    </location>
</feature>